<dbReference type="InterPro" id="IPR032821">
    <property type="entry name" value="PKS_assoc"/>
</dbReference>
<proteinExistence type="predicted"/>
<dbReference type="SMART" id="SM00827">
    <property type="entry name" value="PKS_AT"/>
    <property type="match status" value="1"/>
</dbReference>
<dbReference type="Gene3D" id="3.40.366.10">
    <property type="entry name" value="Malonyl-Coenzyme A Acyl Carrier Protein, domain 2"/>
    <property type="match status" value="1"/>
</dbReference>
<comment type="caution">
    <text evidence="3">The sequence shown here is derived from an EMBL/GenBank/DDBJ whole genome shotgun (WGS) entry which is preliminary data.</text>
</comment>
<keyword evidence="3" id="KW-0378">Hydrolase</keyword>
<dbReference type="Pfam" id="PF16197">
    <property type="entry name" value="KAsynt_C_assoc"/>
    <property type="match status" value="1"/>
</dbReference>
<dbReference type="PANTHER" id="PTHR43775">
    <property type="entry name" value="FATTY ACID SYNTHASE"/>
    <property type="match status" value="1"/>
</dbReference>
<dbReference type="InterPro" id="IPR001227">
    <property type="entry name" value="Ac_transferase_dom_sf"/>
</dbReference>
<name>A0ABR4H9V2_9EURO</name>
<dbReference type="InterPro" id="IPR016039">
    <property type="entry name" value="Thiolase-like"/>
</dbReference>
<dbReference type="SUPFAM" id="SSF52151">
    <property type="entry name" value="FabD/lysophospholipase-like"/>
    <property type="match status" value="1"/>
</dbReference>
<keyword evidence="4" id="KW-1185">Reference proteome</keyword>
<evidence type="ECO:0000313" key="4">
    <source>
        <dbReference type="Proteomes" id="UP001610335"/>
    </source>
</evidence>
<evidence type="ECO:0000259" key="2">
    <source>
        <dbReference type="SMART" id="SM00827"/>
    </source>
</evidence>
<dbReference type="SUPFAM" id="SSF55048">
    <property type="entry name" value="Probable ACP-binding domain of malonyl-CoA ACP transacylase"/>
    <property type="match status" value="1"/>
</dbReference>
<keyword evidence="1 3" id="KW-0808">Transferase</keyword>
<gene>
    <name evidence="3" type="ORF">BDW59DRAFT_168001</name>
</gene>
<dbReference type="InterPro" id="IPR014043">
    <property type="entry name" value="Acyl_transferase_dom"/>
</dbReference>
<accession>A0ABR4H9V2</accession>
<dbReference type="GO" id="GO:0016787">
    <property type="term" value="F:hydrolase activity"/>
    <property type="evidence" value="ECO:0007669"/>
    <property type="project" value="UniProtKB-KW"/>
</dbReference>
<evidence type="ECO:0000256" key="1">
    <source>
        <dbReference type="ARBA" id="ARBA00022679"/>
    </source>
</evidence>
<feature type="domain" description="Malonyl-CoA:ACP transacylase (MAT)" evidence="2">
    <location>
        <begin position="156"/>
        <end position="437"/>
    </location>
</feature>
<organism evidence="3 4">
    <name type="scientific">Aspergillus cavernicola</name>
    <dbReference type="NCBI Taxonomy" id="176166"/>
    <lineage>
        <taxon>Eukaryota</taxon>
        <taxon>Fungi</taxon>
        <taxon>Dikarya</taxon>
        <taxon>Ascomycota</taxon>
        <taxon>Pezizomycotina</taxon>
        <taxon>Eurotiomycetes</taxon>
        <taxon>Eurotiomycetidae</taxon>
        <taxon>Eurotiales</taxon>
        <taxon>Aspergillaceae</taxon>
        <taxon>Aspergillus</taxon>
        <taxon>Aspergillus subgen. Nidulantes</taxon>
    </lineage>
</organism>
<protein>
    <submittedName>
        <fullName evidence="3">Acyl transferase/acyl hydrolase/lysophospholipase</fullName>
    </submittedName>
</protein>
<reference evidence="3 4" key="1">
    <citation type="submission" date="2024-07" db="EMBL/GenBank/DDBJ databases">
        <title>Section-level genome sequencing and comparative genomics of Aspergillus sections Usti and Cavernicolus.</title>
        <authorList>
            <consortium name="Lawrence Berkeley National Laboratory"/>
            <person name="Nybo J.L."/>
            <person name="Vesth T.C."/>
            <person name="Theobald S."/>
            <person name="Frisvad J.C."/>
            <person name="Larsen T.O."/>
            <person name="Kjaerboelling I."/>
            <person name="Rothschild-Mancinelli K."/>
            <person name="Lyhne E.K."/>
            <person name="Kogle M.E."/>
            <person name="Barry K."/>
            <person name="Clum A."/>
            <person name="Na H."/>
            <person name="Ledsgaard L."/>
            <person name="Lin J."/>
            <person name="Lipzen A."/>
            <person name="Kuo A."/>
            <person name="Riley R."/>
            <person name="Mondo S."/>
            <person name="LaButti K."/>
            <person name="Haridas S."/>
            <person name="Pangalinan J."/>
            <person name="Salamov A.A."/>
            <person name="Simmons B.A."/>
            <person name="Magnuson J.K."/>
            <person name="Chen J."/>
            <person name="Drula E."/>
            <person name="Henrissat B."/>
            <person name="Wiebenga A."/>
            <person name="Lubbers R.J."/>
            <person name="Gomes A.C."/>
            <person name="Makela M.R."/>
            <person name="Stajich J."/>
            <person name="Grigoriev I.V."/>
            <person name="Mortensen U.H."/>
            <person name="De vries R.P."/>
            <person name="Baker S.E."/>
            <person name="Andersen M.R."/>
        </authorList>
    </citation>
    <scope>NUCLEOTIDE SEQUENCE [LARGE SCALE GENOMIC DNA]</scope>
    <source>
        <strain evidence="3 4">CBS 600.67</strain>
    </source>
</reference>
<dbReference type="InterPro" id="IPR016036">
    <property type="entry name" value="Malonyl_transacylase_ACP-bd"/>
</dbReference>
<dbReference type="InterPro" id="IPR016035">
    <property type="entry name" value="Acyl_Trfase/lysoPLipase"/>
</dbReference>
<dbReference type="GO" id="GO:0016740">
    <property type="term" value="F:transferase activity"/>
    <property type="evidence" value="ECO:0007669"/>
    <property type="project" value="UniProtKB-KW"/>
</dbReference>
<dbReference type="PANTHER" id="PTHR43775:SF50">
    <property type="entry name" value="HIGHLY REDUCING POLYKETIDE SYNTHASE SRDA"/>
    <property type="match status" value="1"/>
</dbReference>
<dbReference type="Gene3D" id="3.40.47.10">
    <property type="match status" value="1"/>
</dbReference>
<dbReference type="Proteomes" id="UP001610335">
    <property type="component" value="Unassembled WGS sequence"/>
</dbReference>
<evidence type="ECO:0000313" key="3">
    <source>
        <dbReference type="EMBL" id="KAL2811542.1"/>
    </source>
</evidence>
<dbReference type="InterPro" id="IPR050091">
    <property type="entry name" value="PKS_NRPS_Biosynth_Enz"/>
</dbReference>
<sequence length="437" mass="47852">MVTPKSINPQLNLDAAKSGLVEEQQPWPANPPRRASVATSGFGGANAHLVVEEFPSQGFIGTDIDNRKMRSSRFLLPFSAHKPESQVQNFEALAAVYGEYSPADVAYTLGRRSRLPYREFAIVSTDPDNKTSPSLSKDQLQIAKRLRTTPPRIGLIFTGQGSQWPQMGKELFRWFPPFQRAIHMMNETLQRLPDGPAWTLEDSQVYVAEISQPACAAVQIGLVDLLNSWNVVLYACMGHSSVAEMAAAYAAGRVSLEEAVAAYYRGKCVAQVTRNGSMAAIGMTVEDCETLLEPLNPRVTIAAINSPESITISGDTDTIHEVSSISTSKGIFNRLLPTGGKAYHSSHMKEIGEIFESSTRGGQAMYYGHEDRGRPVTPFFTSVSGHRLPEDFQITPSYWRQNVESPVLFSPALVEMVNYGFNTLVKVGPHSALAGPI</sequence>
<dbReference type="Pfam" id="PF00698">
    <property type="entry name" value="Acyl_transf_1"/>
    <property type="match status" value="1"/>
</dbReference>
<dbReference type="EMBL" id="JBFXLS010000242">
    <property type="protein sequence ID" value="KAL2811542.1"/>
    <property type="molecule type" value="Genomic_DNA"/>
</dbReference>